<dbReference type="RefSeq" id="WP_061683272.1">
    <property type="nucleotide sequence ID" value="NZ_LRAD01000040.1"/>
</dbReference>
<keyword evidence="2" id="KW-1185">Reference proteome</keyword>
<name>A0A150HDE0_9MICO</name>
<evidence type="ECO:0000313" key="1">
    <source>
        <dbReference type="EMBL" id="KXZ60015.1"/>
    </source>
</evidence>
<sequence length="216" mass="22256">MSAAAVGRRRLSAGAKRGVWIGVIVLVLLGIVLGTKVVSSDDPLAQGAVDFDPATFGAENFPTVQSTIVDKATDATTLADAIAADPDAAAKEYAVQSSGGPVYSVTFTGVVGEGQSGIYEVTVDGVPDDLLIRVQTGPAINGTDLRDATGDITFGQFTNQIDFQNAASALNDELKKTVLADVDTTNLTGKTIEVTGAFTLVNPAAWLVTPVELSVQ</sequence>
<dbReference type="STRING" id="36807.Mlaev_02001"/>
<dbReference type="InterPro" id="IPR036215">
    <property type="entry name" value="TM0957-like_sf"/>
</dbReference>
<dbReference type="SUPFAM" id="SSF141318">
    <property type="entry name" value="TM0957-like"/>
    <property type="match status" value="1"/>
</dbReference>
<dbReference type="Gene3D" id="2.40.50.420">
    <property type="entry name" value="Envelope glycoprotein gp160, DUF2291, alpha/beta domain"/>
    <property type="match status" value="1"/>
</dbReference>
<reference evidence="1 2" key="1">
    <citation type="submission" date="2016-01" db="EMBL/GenBank/DDBJ databases">
        <title>Draft genome sequences of Microbacterium laevaniformans LCDC 91-0039 and the type strain of Microbacterium hominis LCDC 84-209.</title>
        <authorList>
            <person name="Bernier A.-M."/>
            <person name="Bernard K."/>
        </authorList>
    </citation>
    <scope>NUCLEOTIDE SEQUENCE [LARGE SCALE GENOMIC DNA]</scope>
    <source>
        <strain evidence="1 2">LCDC 91-0039</strain>
    </source>
</reference>
<dbReference type="InterPro" id="IPR014582">
    <property type="entry name" value="UCP033535_lipo"/>
</dbReference>
<organism evidence="1 2">
    <name type="scientific">Microbacterium laevaniformans</name>
    <dbReference type="NCBI Taxonomy" id="36807"/>
    <lineage>
        <taxon>Bacteria</taxon>
        <taxon>Bacillati</taxon>
        <taxon>Actinomycetota</taxon>
        <taxon>Actinomycetes</taxon>
        <taxon>Micrococcales</taxon>
        <taxon>Microbacteriaceae</taxon>
        <taxon>Microbacterium</taxon>
    </lineage>
</organism>
<dbReference type="EMBL" id="LRAD01000040">
    <property type="protein sequence ID" value="KXZ60015.1"/>
    <property type="molecule type" value="Genomic_DNA"/>
</dbReference>
<dbReference type="Gene3D" id="1.10.10.1260">
    <property type="entry name" value="Envelope glycoprotein gp160, DUF2291, helical domain"/>
    <property type="match status" value="1"/>
</dbReference>
<dbReference type="Proteomes" id="UP000075357">
    <property type="component" value="Unassembled WGS sequence"/>
</dbReference>
<protein>
    <recommendedName>
        <fullName evidence="3">DUF2291 domain-containing protein</fullName>
    </recommendedName>
</protein>
<dbReference type="Pfam" id="PF10054">
    <property type="entry name" value="DUF2291"/>
    <property type="match status" value="1"/>
</dbReference>
<comment type="caution">
    <text evidence="1">The sequence shown here is derived from an EMBL/GenBank/DDBJ whole genome shotgun (WGS) entry which is preliminary data.</text>
</comment>
<evidence type="ECO:0000313" key="2">
    <source>
        <dbReference type="Proteomes" id="UP000075357"/>
    </source>
</evidence>
<dbReference type="AlphaFoldDB" id="A0A150HDE0"/>
<gene>
    <name evidence="1" type="ORF">Mlaev_02001</name>
</gene>
<proteinExistence type="predicted"/>
<dbReference type="PATRIC" id="fig|36807.3.peg.2028"/>
<dbReference type="PIRSF" id="PIRSF033535">
    <property type="entry name" value="UCP033535_plp"/>
    <property type="match status" value="1"/>
</dbReference>
<accession>A0A150HDE0</accession>
<evidence type="ECO:0008006" key="3">
    <source>
        <dbReference type="Google" id="ProtNLM"/>
    </source>
</evidence>